<dbReference type="GO" id="GO:0097176">
    <property type="term" value="P:epoxide metabolic process"/>
    <property type="evidence" value="ECO:0007669"/>
    <property type="project" value="TreeGrafter"/>
</dbReference>
<dbReference type="InterPro" id="IPR029058">
    <property type="entry name" value="AB_hydrolase_fold"/>
</dbReference>
<feature type="active site" description="Proton donor" evidence="7">
    <location>
        <position position="376"/>
    </location>
</feature>
<evidence type="ECO:0000259" key="8">
    <source>
        <dbReference type="Pfam" id="PF06441"/>
    </source>
</evidence>
<keyword evidence="10" id="KW-1185">Reference proteome</keyword>
<organism evidence="9 10">
    <name type="scientific">Parthenolecanium corni</name>
    <dbReference type="NCBI Taxonomy" id="536013"/>
    <lineage>
        <taxon>Eukaryota</taxon>
        <taxon>Metazoa</taxon>
        <taxon>Ecdysozoa</taxon>
        <taxon>Arthropoda</taxon>
        <taxon>Hexapoda</taxon>
        <taxon>Insecta</taxon>
        <taxon>Pterygota</taxon>
        <taxon>Neoptera</taxon>
        <taxon>Paraneoptera</taxon>
        <taxon>Hemiptera</taxon>
        <taxon>Sternorrhyncha</taxon>
        <taxon>Coccoidea</taxon>
        <taxon>Coccidae</taxon>
        <taxon>Parthenolecanium</taxon>
    </lineage>
</organism>
<dbReference type="SUPFAM" id="SSF53474">
    <property type="entry name" value="alpha/beta-Hydrolases"/>
    <property type="match status" value="1"/>
</dbReference>
<comment type="function">
    <text evidence="6">Catalyzes juvenile hormone hydrolysis.</text>
</comment>
<comment type="catalytic activity">
    <reaction evidence="1 6">
        <text>1-(4-methoxyphenyl)-N-methyl-N-[(3-methyloxetan-3-yl)methyl]methanamine + H2O = 2-{[(4-methoxybenzyl)(methyl)amino]methyl}-2-methylpropane-1,3-diol</text>
        <dbReference type="Rhea" id="RHEA:55764"/>
        <dbReference type="ChEBI" id="CHEBI:15377"/>
        <dbReference type="ChEBI" id="CHEBI:139161"/>
        <dbReference type="ChEBI" id="CHEBI:139164"/>
        <dbReference type="EC" id="3.3.2.9"/>
    </reaction>
</comment>
<evidence type="ECO:0000256" key="5">
    <source>
        <dbReference type="ARBA" id="ARBA00022801"/>
    </source>
</evidence>
<reference evidence="9 10" key="1">
    <citation type="submission" date="2024-03" db="EMBL/GenBank/DDBJ databases">
        <title>Adaptation during the transition from Ophiocordyceps entomopathogen to insect associate is accompanied by gene loss and intensified selection.</title>
        <authorList>
            <person name="Ward C.M."/>
            <person name="Onetto C.A."/>
            <person name="Borneman A.R."/>
        </authorList>
    </citation>
    <scope>NUCLEOTIDE SEQUENCE [LARGE SCALE GENOMIC DNA]</scope>
    <source>
        <strain evidence="9">AWRI1</strain>
        <tissue evidence="9">Single Adult Female</tissue>
    </source>
</reference>
<feature type="domain" description="Epoxide hydrolase N-terminal" evidence="8">
    <location>
        <begin position="49"/>
        <end position="158"/>
    </location>
</feature>
<dbReference type="InterPro" id="IPR000639">
    <property type="entry name" value="Epox_hydrolase-like"/>
</dbReference>
<accession>A0AAN9TAS6</accession>
<evidence type="ECO:0000256" key="2">
    <source>
        <dbReference type="ARBA" id="ARBA00004111"/>
    </source>
</evidence>
<dbReference type="Gene3D" id="3.40.50.1820">
    <property type="entry name" value="alpha/beta hydrolase"/>
    <property type="match status" value="1"/>
</dbReference>
<evidence type="ECO:0000256" key="3">
    <source>
        <dbReference type="ARBA" id="ARBA00010088"/>
    </source>
</evidence>
<evidence type="ECO:0000313" key="9">
    <source>
        <dbReference type="EMBL" id="KAK7580553.1"/>
    </source>
</evidence>
<name>A0AAN9TAS6_9HEMI</name>
<evidence type="ECO:0000256" key="7">
    <source>
        <dbReference type="PIRSR" id="PIRSR001112-1"/>
    </source>
</evidence>
<evidence type="ECO:0000256" key="4">
    <source>
        <dbReference type="ARBA" id="ARBA00022797"/>
    </source>
</evidence>
<proteinExistence type="inferred from homology"/>
<dbReference type="Proteomes" id="UP001367676">
    <property type="component" value="Unassembled WGS sequence"/>
</dbReference>
<evidence type="ECO:0000256" key="6">
    <source>
        <dbReference type="PIRNR" id="PIRNR001112"/>
    </source>
</evidence>
<dbReference type="PANTHER" id="PTHR21661:SF35">
    <property type="entry name" value="EPOXIDE HYDROLASE"/>
    <property type="match status" value="1"/>
</dbReference>
<keyword evidence="4 6" id="KW-0058">Aromatic hydrocarbons catabolism</keyword>
<dbReference type="EMBL" id="JBBCAQ010000034">
    <property type="protein sequence ID" value="KAK7580553.1"/>
    <property type="molecule type" value="Genomic_DNA"/>
</dbReference>
<feature type="active site" description="Nucleophile" evidence="7">
    <location>
        <position position="224"/>
    </location>
</feature>
<dbReference type="EC" id="3.3.2.9" evidence="6"/>
<protein>
    <recommendedName>
        <fullName evidence="6">Epoxide hydrolase</fullName>
        <ecNumber evidence="6">3.3.2.9</ecNumber>
    </recommendedName>
</protein>
<evidence type="ECO:0000256" key="1">
    <source>
        <dbReference type="ARBA" id="ARBA00000221"/>
    </source>
</evidence>
<dbReference type="InterPro" id="IPR016292">
    <property type="entry name" value="Epoxide_hydrolase"/>
</dbReference>
<gene>
    <name evidence="9" type="ORF">V9T40_001182</name>
</gene>
<comment type="caution">
    <text evidence="9">The sequence shown here is derived from an EMBL/GenBank/DDBJ whole genome shotgun (WGS) entry which is preliminary data.</text>
</comment>
<comment type="similarity">
    <text evidence="3 6">Belongs to the peptidase S33 family.</text>
</comment>
<dbReference type="Pfam" id="PF06441">
    <property type="entry name" value="EHN"/>
    <property type="match status" value="1"/>
</dbReference>
<dbReference type="InterPro" id="IPR010497">
    <property type="entry name" value="Epoxide_hydro_N"/>
</dbReference>
<dbReference type="GO" id="GO:0033961">
    <property type="term" value="F:cis-stilbene-oxide hydrolase activity"/>
    <property type="evidence" value="ECO:0007669"/>
    <property type="project" value="UniProtKB-UniRule"/>
</dbReference>
<keyword evidence="6" id="KW-0472">Membrane</keyword>
<comment type="catalytic activity">
    <reaction evidence="6">
        <text>cis-stilbene oxide + H2O = (1R,2R)-hydrobenzoin</text>
        <dbReference type="Rhea" id="RHEA:23900"/>
        <dbReference type="ChEBI" id="CHEBI:15377"/>
        <dbReference type="ChEBI" id="CHEBI:50004"/>
        <dbReference type="ChEBI" id="CHEBI:50014"/>
        <dbReference type="EC" id="3.3.2.9"/>
    </reaction>
</comment>
<sequence length="465" mass="53245">MRVKLLLLSAGVILIGRYIYNLLYWVPPTPVIEDIIWKSGNNLTDNTIYPFRISIPQQDLEDLKQRLRNSKLSPPLQKIDFEYGINTNQLQKVIDYWANEYDWRKREQFLNAVPQFRTQIFGLNIHFIRVKPDAKLVGNKKVLPLLLLHGWPGSVREFYDVFPLLTTPRKEYDFVFEVVAPSLPGYGFSDAATVPGMNTAQVAKIMKKLMNRLGFEKFYVQGGDWGFGIGSNLVTLNPESVLGFHSNMCFHLYQTPLSIIKFILGSFYPSLIVDKKYEAKLYPLSKHIYSTISVSGYLHLQATRPDTLGVGLTDSPTGLAGYILEKFAWSVKAKWTEGPDEEITDLFEGKFAIDDLLDNLMIYWTTSSITSSMRLYAETFSPEFQSLHLNRIPTYVPTVCAYYPKEVLFSPESLVRDKFKNLVHSSHLPRGGHFAALEEPVLFADDLWKGYCILQNHINNKKQPC</sequence>
<comment type="subcellular location">
    <subcellularLocation>
        <location evidence="6">Endoplasmic reticulum membrane</location>
    </subcellularLocation>
    <subcellularLocation>
        <location evidence="2">Microsome membrane</location>
        <topology evidence="2">Single-pass membrane protein</topology>
    </subcellularLocation>
</comment>
<keyword evidence="5 6" id="KW-0378">Hydrolase</keyword>
<feature type="active site" description="Proton acceptor" evidence="7">
    <location>
        <position position="433"/>
    </location>
</feature>
<dbReference type="AlphaFoldDB" id="A0AAN9TAS6"/>
<dbReference type="PRINTS" id="PR00412">
    <property type="entry name" value="EPOXHYDRLASE"/>
</dbReference>
<dbReference type="PANTHER" id="PTHR21661">
    <property type="entry name" value="EPOXIDE HYDROLASE 1-RELATED"/>
    <property type="match status" value="1"/>
</dbReference>
<dbReference type="GO" id="GO:0005789">
    <property type="term" value="C:endoplasmic reticulum membrane"/>
    <property type="evidence" value="ECO:0007669"/>
    <property type="project" value="UniProtKB-SubCell"/>
</dbReference>
<evidence type="ECO:0000313" key="10">
    <source>
        <dbReference type="Proteomes" id="UP001367676"/>
    </source>
</evidence>
<dbReference type="PIRSF" id="PIRSF001112">
    <property type="entry name" value="Epoxide_hydrolase"/>
    <property type="match status" value="1"/>
</dbReference>
<keyword evidence="6" id="KW-0256">Endoplasmic reticulum</keyword>